<keyword evidence="3" id="KW-0809">Transit peptide</keyword>
<dbReference type="InterPro" id="IPR057264">
    <property type="entry name" value="Ribosomal_uL24_C"/>
</dbReference>
<name>A0A7M7N7N5_STRPU</name>
<proteinExistence type="inferred from homology"/>
<dbReference type="InterPro" id="IPR008991">
    <property type="entry name" value="Translation_prot_SH3-like_sf"/>
</dbReference>
<dbReference type="OrthoDB" id="359154at2759"/>
<dbReference type="GO" id="GO:0006412">
    <property type="term" value="P:translation"/>
    <property type="evidence" value="ECO:0000318"/>
    <property type="project" value="GO_Central"/>
</dbReference>
<evidence type="ECO:0000313" key="12">
    <source>
        <dbReference type="Proteomes" id="UP000007110"/>
    </source>
</evidence>
<dbReference type="InterPro" id="IPR041988">
    <property type="entry name" value="Ribosomal_uL24_KOW"/>
</dbReference>
<dbReference type="GO" id="GO:0005840">
    <property type="term" value="C:ribosome"/>
    <property type="evidence" value="ECO:0007669"/>
    <property type="project" value="UniProtKB-KW"/>
</dbReference>
<evidence type="ECO:0000256" key="3">
    <source>
        <dbReference type="ARBA" id="ARBA00022946"/>
    </source>
</evidence>
<dbReference type="OMA" id="DFEWRFT"/>
<dbReference type="InterPro" id="IPR003256">
    <property type="entry name" value="Ribosomal_uL24"/>
</dbReference>
<dbReference type="FunCoup" id="A0A7M7N7N5">
    <property type="interactions" value="828"/>
</dbReference>
<evidence type="ECO:0000256" key="1">
    <source>
        <dbReference type="ARBA" id="ARBA00004173"/>
    </source>
</evidence>
<dbReference type="Gene3D" id="2.30.30.30">
    <property type="match status" value="1"/>
</dbReference>
<evidence type="ECO:0000256" key="5">
    <source>
        <dbReference type="ARBA" id="ARBA00023128"/>
    </source>
</evidence>
<feature type="domain" description="KOW" evidence="9">
    <location>
        <begin position="62"/>
        <end position="93"/>
    </location>
</feature>
<reference evidence="12" key="1">
    <citation type="submission" date="2015-02" db="EMBL/GenBank/DDBJ databases">
        <title>Genome sequencing for Strongylocentrotus purpuratus.</title>
        <authorList>
            <person name="Murali S."/>
            <person name="Liu Y."/>
            <person name="Vee V."/>
            <person name="English A."/>
            <person name="Wang M."/>
            <person name="Skinner E."/>
            <person name="Han Y."/>
            <person name="Muzny D.M."/>
            <person name="Worley K.C."/>
            <person name="Gibbs R.A."/>
        </authorList>
    </citation>
    <scope>NUCLEOTIDE SEQUENCE</scope>
</reference>
<dbReference type="InterPro" id="IPR014722">
    <property type="entry name" value="Rib_uL2_dom2"/>
</dbReference>
<dbReference type="GO" id="GO:0003735">
    <property type="term" value="F:structural constituent of ribosome"/>
    <property type="evidence" value="ECO:0007669"/>
    <property type="project" value="InterPro"/>
</dbReference>
<dbReference type="RefSeq" id="XP_030832393.1">
    <property type="nucleotide sequence ID" value="XM_030976533.1"/>
</dbReference>
<dbReference type="InterPro" id="IPR005824">
    <property type="entry name" value="KOW"/>
</dbReference>
<dbReference type="GO" id="GO:0003723">
    <property type="term" value="F:RNA binding"/>
    <property type="evidence" value="ECO:0007669"/>
    <property type="project" value="InterPro"/>
</dbReference>
<feature type="domain" description="Large ribosomal subunit protein uL24 C-terminal" evidence="10">
    <location>
        <begin position="95"/>
        <end position="158"/>
    </location>
</feature>
<dbReference type="GO" id="GO:1990904">
    <property type="term" value="C:ribonucleoprotein complex"/>
    <property type="evidence" value="ECO:0007669"/>
    <property type="project" value="UniProtKB-KW"/>
</dbReference>
<evidence type="ECO:0000259" key="9">
    <source>
        <dbReference type="Pfam" id="PF00467"/>
    </source>
</evidence>
<comment type="similarity">
    <text evidence="2">Belongs to the universal ribosomal protein uL24 family.</text>
</comment>
<dbReference type="GO" id="GO:0005739">
    <property type="term" value="C:mitochondrion"/>
    <property type="evidence" value="ECO:0000318"/>
    <property type="project" value="GO_Central"/>
</dbReference>
<dbReference type="Pfam" id="PF00467">
    <property type="entry name" value="KOW"/>
    <property type="match status" value="1"/>
</dbReference>
<sequence>MVRLTDLLLMARKQVPAWKKANRHYRYTMSRPWTIQAQVQNLPGIDRPKVQVEPVKEWKIFKGDLVQVLKGRDISKLGLVLDIIKQRNWVIVEGLNCHYRRIGKMKGYSGTMIKSEGPLDVREVALVDPSDNKPTDIDFRYTEAGEQVRVSKRTGRIIPIPIVDSDSRDYKTKESYVEQPKDSVAEDVCKKTFEPSLKTVEEELMEALDIKETRKRAKTYWY</sequence>
<evidence type="ECO:0000256" key="2">
    <source>
        <dbReference type="ARBA" id="ARBA00010618"/>
    </source>
</evidence>
<evidence type="ECO:0000256" key="4">
    <source>
        <dbReference type="ARBA" id="ARBA00022980"/>
    </source>
</evidence>
<keyword evidence="12" id="KW-1185">Reference proteome</keyword>
<dbReference type="Proteomes" id="UP000007110">
    <property type="component" value="Unassembled WGS sequence"/>
</dbReference>
<dbReference type="CDD" id="cd06089">
    <property type="entry name" value="KOW_RPL26"/>
    <property type="match status" value="1"/>
</dbReference>
<dbReference type="SUPFAM" id="SSF50104">
    <property type="entry name" value="Translation proteins SH3-like domain"/>
    <property type="match status" value="1"/>
</dbReference>
<dbReference type="Pfam" id="PF17136">
    <property type="entry name" value="ribosomal_L24"/>
    <property type="match status" value="1"/>
</dbReference>
<evidence type="ECO:0000313" key="11">
    <source>
        <dbReference type="EnsemblMetazoa" id="XP_030832393"/>
    </source>
</evidence>
<dbReference type="EnsemblMetazoa" id="XM_030976533">
    <property type="protein sequence ID" value="XP_030832393"/>
    <property type="gene ID" value="LOC586417"/>
</dbReference>
<evidence type="ECO:0000256" key="7">
    <source>
        <dbReference type="ARBA" id="ARBA00035283"/>
    </source>
</evidence>
<evidence type="ECO:0000256" key="6">
    <source>
        <dbReference type="ARBA" id="ARBA00023274"/>
    </source>
</evidence>
<dbReference type="PANTHER" id="PTHR12903">
    <property type="entry name" value="MITOCHONDRIAL RIBOSOMAL PROTEIN L24"/>
    <property type="match status" value="1"/>
</dbReference>
<evidence type="ECO:0000256" key="8">
    <source>
        <dbReference type="ARBA" id="ARBA00035357"/>
    </source>
</evidence>
<keyword evidence="5" id="KW-0496">Mitochondrion</keyword>
<accession>A0A7M7N7N5</accession>
<dbReference type="NCBIfam" id="TIGR01079">
    <property type="entry name" value="rplX_bact"/>
    <property type="match status" value="1"/>
</dbReference>
<comment type="subcellular location">
    <subcellularLocation>
        <location evidence="1">Mitochondrion</location>
    </subcellularLocation>
</comment>
<keyword evidence="4" id="KW-0689">Ribosomal protein</keyword>
<dbReference type="HAMAP" id="MF_01326_B">
    <property type="entry name" value="Ribosomal_uL24_B"/>
    <property type="match status" value="1"/>
</dbReference>
<dbReference type="GeneID" id="586417"/>
<evidence type="ECO:0000259" key="10">
    <source>
        <dbReference type="Pfam" id="PF17136"/>
    </source>
</evidence>
<reference evidence="11" key="2">
    <citation type="submission" date="2021-01" db="UniProtKB">
        <authorList>
            <consortium name="EnsemblMetazoa"/>
        </authorList>
    </citation>
    <scope>IDENTIFICATION</scope>
</reference>
<organism evidence="11 12">
    <name type="scientific">Strongylocentrotus purpuratus</name>
    <name type="common">Purple sea urchin</name>
    <dbReference type="NCBI Taxonomy" id="7668"/>
    <lineage>
        <taxon>Eukaryota</taxon>
        <taxon>Metazoa</taxon>
        <taxon>Echinodermata</taxon>
        <taxon>Eleutherozoa</taxon>
        <taxon>Echinozoa</taxon>
        <taxon>Echinoidea</taxon>
        <taxon>Euechinoidea</taxon>
        <taxon>Echinacea</taxon>
        <taxon>Camarodonta</taxon>
        <taxon>Echinidea</taxon>
        <taxon>Strongylocentrotidae</taxon>
        <taxon>Strongylocentrotus</taxon>
    </lineage>
</organism>
<dbReference type="InParanoid" id="A0A7M7N7N5"/>
<protein>
    <recommendedName>
        <fullName evidence="7">Large ribosomal subunit protein uL24m</fullName>
    </recommendedName>
    <alternativeName>
        <fullName evidence="8">39S ribosomal protein L24, mitochondrial</fullName>
    </alternativeName>
</protein>
<dbReference type="CTD" id="79590"/>
<dbReference type="FunFam" id="2.30.30.30:FF:000032">
    <property type="entry name" value="39S ribosomal protein L24, mitochondrial"/>
    <property type="match status" value="1"/>
</dbReference>
<dbReference type="KEGG" id="spu:586417"/>
<keyword evidence="6" id="KW-0687">Ribonucleoprotein</keyword>
<dbReference type="AlphaFoldDB" id="A0A7M7N7N5"/>